<evidence type="ECO:0000313" key="3">
    <source>
        <dbReference type="EMBL" id="MBM2614443.1"/>
    </source>
</evidence>
<keyword evidence="2" id="KW-0812">Transmembrane</keyword>
<feature type="compositionally biased region" description="Basic and acidic residues" evidence="1">
    <location>
        <begin position="1"/>
        <end position="16"/>
    </location>
</feature>
<accession>A0ABS2A3M5</accession>
<dbReference type="RefSeq" id="WP_203374335.1">
    <property type="nucleotide sequence ID" value="NZ_JAENHP010000001.1"/>
</dbReference>
<keyword evidence="4" id="KW-1185">Reference proteome</keyword>
<reference evidence="3 4" key="1">
    <citation type="submission" date="2021-01" db="EMBL/GenBank/DDBJ databases">
        <title>Actinoplanes sp. nov. LDG1-06 isolated from lichen.</title>
        <authorList>
            <person name="Saeng-In P."/>
            <person name="Phongsopitanun W."/>
            <person name="Kanchanasin P."/>
            <person name="Yuki M."/>
            <person name="Kudo T."/>
            <person name="Ohkuma M."/>
            <person name="Tanasupawat S."/>
        </authorList>
    </citation>
    <scope>NUCLEOTIDE SEQUENCE [LARGE SCALE GENOMIC DNA]</scope>
    <source>
        <strain evidence="3 4">LDG1-06</strain>
    </source>
</reference>
<comment type="caution">
    <text evidence="3">The sequence shown here is derived from an EMBL/GenBank/DDBJ whole genome shotgun (WGS) entry which is preliminary data.</text>
</comment>
<organism evidence="3 4">
    <name type="scientific">Paractinoplanes ovalisporus</name>
    <dbReference type="NCBI Taxonomy" id="2810368"/>
    <lineage>
        <taxon>Bacteria</taxon>
        <taxon>Bacillati</taxon>
        <taxon>Actinomycetota</taxon>
        <taxon>Actinomycetes</taxon>
        <taxon>Micromonosporales</taxon>
        <taxon>Micromonosporaceae</taxon>
        <taxon>Paractinoplanes</taxon>
    </lineage>
</organism>
<gene>
    <name evidence="3" type="ORF">JIG36_02575</name>
</gene>
<evidence type="ECO:0000256" key="2">
    <source>
        <dbReference type="SAM" id="Phobius"/>
    </source>
</evidence>
<proteinExistence type="predicted"/>
<name>A0ABS2A3M5_9ACTN</name>
<evidence type="ECO:0000256" key="1">
    <source>
        <dbReference type="SAM" id="MobiDB-lite"/>
    </source>
</evidence>
<keyword evidence="2" id="KW-0472">Membrane</keyword>
<feature type="region of interest" description="Disordered" evidence="1">
    <location>
        <begin position="1"/>
        <end position="23"/>
    </location>
</feature>
<evidence type="ECO:0008006" key="5">
    <source>
        <dbReference type="Google" id="ProtNLM"/>
    </source>
</evidence>
<keyword evidence="2" id="KW-1133">Transmembrane helix</keyword>
<sequence length="323" mass="35044">MTLEEELRATLEDRATRPSPHPDLWENVAAGVWRRRRRQRAAAVGAAALALAAAAAVPPLLAQRAHRPPPAPPAVTPTVDWVVPNWPRPAFPMHPSWLPPGTGEGEVSLLGPNTHLVYETDSSILSAEVGPLLAYWEVEALGHHTTKVNGRNAEVRTADTYDGAAPGDEYVGVRWRLADGRWAQVLSFGKRTESEVLRFARGLTAGSVEAPPPPFTFETVPPGYTLQQQFEGYMCVAPAQAAAKDRNSVGVCVLVTSELEPPDTPGEPGTVNGLPATYYSDTRQLTVELAPGRHLQMTWDQGDAALLTREEAFRFAEGIRVQS</sequence>
<protein>
    <recommendedName>
        <fullName evidence="5">DUF4367 domain-containing protein</fullName>
    </recommendedName>
</protein>
<feature type="transmembrane region" description="Helical" evidence="2">
    <location>
        <begin position="41"/>
        <end position="61"/>
    </location>
</feature>
<evidence type="ECO:0000313" key="4">
    <source>
        <dbReference type="Proteomes" id="UP000632138"/>
    </source>
</evidence>
<dbReference type="EMBL" id="JAENHP010000001">
    <property type="protein sequence ID" value="MBM2614443.1"/>
    <property type="molecule type" value="Genomic_DNA"/>
</dbReference>
<dbReference type="Proteomes" id="UP000632138">
    <property type="component" value="Unassembled WGS sequence"/>
</dbReference>